<feature type="compositionally biased region" description="Basic and acidic residues" evidence="6">
    <location>
        <begin position="124"/>
        <end position="133"/>
    </location>
</feature>
<evidence type="ECO:0000256" key="2">
    <source>
        <dbReference type="ARBA" id="ARBA00022737"/>
    </source>
</evidence>
<feature type="compositionally biased region" description="Low complexity" evidence="6">
    <location>
        <begin position="246"/>
        <end position="261"/>
    </location>
</feature>
<reference evidence="8" key="1">
    <citation type="journal article" date="2020" name="Fungal Divers.">
        <title>Resolving the Mortierellaceae phylogeny through synthesis of multi-gene phylogenetics and phylogenomics.</title>
        <authorList>
            <person name="Vandepol N."/>
            <person name="Liber J."/>
            <person name="Desiro A."/>
            <person name="Na H."/>
            <person name="Kennedy M."/>
            <person name="Barry K."/>
            <person name="Grigoriev I.V."/>
            <person name="Miller A.N."/>
            <person name="O'Donnell K."/>
            <person name="Stajich J.E."/>
            <person name="Bonito G."/>
        </authorList>
    </citation>
    <scope>NUCLEOTIDE SEQUENCE</scope>
    <source>
        <strain evidence="8">NRRL 28262</strain>
    </source>
</reference>
<feature type="compositionally biased region" description="Polar residues" evidence="6">
    <location>
        <begin position="64"/>
        <end position="78"/>
    </location>
</feature>
<keyword evidence="2" id="KW-0677">Repeat</keyword>
<feature type="compositionally biased region" description="Polar residues" evidence="6">
    <location>
        <begin position="9"/>
        <end position="20"/>
    </location>
</feature>
<keyword evidence="1" id="KW-0479">Metal-binding</keyword>
<dbReference type="Pfam" id="PF00096">
    <property type="entry name" value="zf-C2H2"/>
    <property type="match status" value="2"/>
</dbReference>
<evidence type="ECO:0000256" key="4">
    <source>
        <dbReference type="ARBA" id="ARBA00022833"/>
    </source>
</evidence>
<feature type="region of interest" description="Disordered" evidence="6">
    <location>
        <begin position="1"/>
        <end position="151"/>
    </location>
</feature>
<dbReference type="Gene3D" id="3.30.160.60">
    <property type="entry name" value="Classic Zinc Finger"/>
    <property type="match status" value="2"/>
</dbReference>
<keyword evidence="9" id="KW-1185">Reference proteome</keyword>
<keyword evidence="4" id="KW-0862">Zinc</keyword>
<dbReference type="AlphaFoldDB" id="A0AAD4H1C3"/>
<dbReference type="SUPFAM" id="SSF57667">
    <property type="entry name" value="beta-beta-alpha zinc fingers"/>
    <property type="match status" value="2"/>
</dbReference>
<feature type="region of interest" description="Disordered" evidence="6">
    <location>
        <begin position="232"/>
        <end position="269"/>
    </location>
</feature>
<keyword evidence="3 5" id="KW-0863">Zinc-finger</keyword>
<proteinExistence type="predicted"/>
<dbReference type="PROSITE" id="PS00028">
    <property type="entry name" value="ZINC_FINGER_C2H2_1"/>
    <property type="match status" value="2"/>
</dbReference>
<sequence>MPQGDEPRQTSVPVGLSSSYPRDHSVEPRMMSGIQAHCHSSGGDDHYPPPTPRSYHAQPPRLQQRYSNQPGTRSSWAGNPSSSTTEFESNFTFTSSSNKASSSSYSSATTPTSATPYFRRSVHHHDPQDDYHHSPKHGTYIPPSSSSSIGHQEYQANNVSTNSLDEVHSSYNGTKSNGQQKPYHHKREGSYSSVDYHYQNSSAQDGCSADLYTSGGGRGVYDSGLTTAAVTGNNNNDNATGKHRNNSVSSNASQSSTSSLSYYPHQSGNKHPCKFPSCGWSFKRYEHLKRHMLVHSKERAFVCDYHGCEKSFSRSDNFSAHLRTHTKKSAAAAAGMTTAHMRRFERQQQHLAEAAAASAGSRSNGASMMIDPIRTNFPNNSTLALVSSGPLSDAPPERRSGASGGGG</sequence>
<feature type="compositionally biased region" description="Low complexity" evidence="6">
    <location>
        <begin position="79"/>
        <end position="117"/>
    </location>
</feature>
<evidence type="ECO:0000313" key="9">
    <source>
        <dbReference type="Proteomes" id="UP001194580"/>
    </source>
</evidence>
<dbReference type="GO" id="GO:0008270">
    <property type="term" value="F:zinc ion binding"/>
    <property type="evidence" value="ECO:0007669"/>
    <property type="project" value="UniProtKB-KW"/>
</dbReference>
<feature type="region of interest" description="Disordered" evidence="6">
    <location>
        <begin position="164"/>
        <end position="190"/>
    </location>
</feature>
<dbReference type="PANTHER" id="PTHR23235">
    <property type="entry name" value="KRUEPPEL-LIKE TRANSCRIPTION FACTOR"/>
    <property type="match status" value="1"/>
</dbReference>
<dbReference type="PANTHER" id="PTHR23235:SF120">
    <property type="entry name" value="KRUPPEL-LIKE FACTOR 15"/>
    <property type="match status" value="1"/>
</dbReference>
<dbReference type="FunFam" id="3.30.160.60:FF:000125">
    <property type="entry name" value="Putative zinc finger protein 143"/>
    <property type="match status" value="1"/>
</dbReference>
<feature type="domain" description="C2H2-type" evidence="7">
    <location>
        <begin position="271"/>
        <end position="300"/>
    </location>
</feature>
<dbReference type="InterPro" id="IPR013087">
    <property type="entry name" value="Znf_C2H2_type"/>
</dbReference>
<evidence type="ECO:0000256" key="3">
    <source>
        <dbReference type="ARBA" id="ARBA00022771"/>
    </source>
</evidence>
<dbReference type="SMART" id="SM00355">
    <property type="entry name" value="ZnF_C2H2"/>
    <property type="match status" value="2"/>
</dbReference>
<accession>A0AAD4H1C3</accession>
<feature type="domain" description="C2H2-type" evidence="7">
    <location>
        <begin position="301"/>
        <end position="330"/>
    </location>
</feature>
<evidence type="ECO:0000259" key="7">
    <source>
        <dbReference type="PROSITE" id="PS50157"/>
    </source>
</evidence>
<dbReference type="GO" id="GO:0000981">
    <property type="term" value="F:DNA-binding transcription factor activity, RNA polymerase II-specific"/>
    <property type="evidence" value="ECO:0007669"/>
    <property type="project" value="TreeGrafter"/>
</dbReference>
<dbReference type="GO" id="GO:0000978">
    <property type="term" value="F:RNA polymerase II cis-regulatory region sequence-specific DNA binding"/>
    <property type="evidence" value="ECO:0007669"/>
    <property type="project" value="TreeGrafter"/>
</dbReference>
<name>A0AAD4H1C3_9FUNG</name>
<feature type="compositionally biased region" description="Polar residues" evidence="6">
    <location>
        <begin position="164"/>
        <end position="180"/>
    </location>
</feature>
<evidence type="ECO:0000256" key="5">
    <source>
        <dbReference type="PROSITE-ProRule" id="PRU00042"/>
    </source>
</evidence>
<dbReference type="EMBL" id="JAAAIL010002724">
    <property type="protein sequence ID" value="KAG0254990.1"/>
    <property type="molecule type" value="Genomic_DNA"/>
</dbReference>
<feature type="region of interest" description="Disordered" evidence="6">
    <location>
        <begin position="381"/>
        <end position="407"/>
    </location>
</feature>
<feature type="compositionally biased region" description="Polar residues" evidence="6">
    <location>
        <begin position="142"/>
        <end position="151"/>
    </location>
</feature>
<feature type="non-terminal residue" evidence="8">
    <location>
        <position position="407"/>
    </location>
</feature>
<dbReference type="Proteomes" id="UP001194580">
    <property type="component" value="Unassembled WGS sequence"/>
</dbReference>
<comment type="caution">
    <text evidence="8">The sequence shown here is derived from an EMBL/GenBank/DDBJ whole genome shotgun (WGS) entry which is preliminary data.</text>
</comment>
<evidence type="ECO:0000256" key="1">
    <source>
        <dbReference type="ARBA" id="ARBA00022723"/>
    </source>
</evidence>
<organism evidence="8 9">
    <name type="scientific">Linnemannia exigua</name>
    <dbReference type="NCBI Taxonomy" id="604196"/>
    <lineage>
        <taxon>Eukaryota</taxon>
        <taxon>Fungi</taxon>
        <taxon>Fungi incertae sedis</taxon>
        <taxon>Mucoromycota</taxon>
        <taxon>Mortierellomycotina</taxon>
        <taxon>Mortierellomycetes</taxon>
        <taxon>Mortierellales</taxon>
        <taxon>Mortierellaceae</taxon>
        <taxon>Linnemannia</taxon>
    </lineage>
</organism>
<evidence type="ECO:0000256" key="6">
    <source>
        <dbReference type="SAM" id="MobiDB-lite"/>
    </source>
</evidence>
<dbReference type="PROSITE" id="PS50157">
    <property type="entry name" value="ZINC_FINGER_C2H2_2"/>
    <property type="match status" value="2"/>
</dbReference>
<gene>
    <name evidence="8" type="ORF">BGZ95_005888</name>
</gene>
<dbReference type="InterPro" id="IPR036236">
    <property type="entry name" value="Znf_C2H2_sf"/>
</dbReference>
<protein>
    <recommendedName>
        <fullName evidence="7">C2H2-type domain-containing protein</fullName>
    </recommendedName>
</protein>
<evidence type="ECO:0000313" key="8">
    <source>
        <dbReference type="EMBL" id="KAG0254990.1"/>
    </source>
</evidence>